<reference evidence="12 13" key="2">
    <citation type="submission" date="2018-11" db="EMBL/GenBank/DDBJ databases">
        <authorList>
            <consortium name="Pathogen Informatics"/>
        </authorList>
    </citation>
    <scope>NUCLEOTIDE SEQUENCE [LARGE SCALE GENOMIC DNA]</scope>
</reference>
<evidence type="ECO:0000256" key="3">
    <source>
        <dbReference type="ARBA" id="ARBA00022692"/>
    </source>
</evidence>
<keyword evidence="13" id="KW-1185">Reference proteome</keyword>
<evidence type="ECO:0000256" key="4">
    <source>
        <dbReference type="ARBA" id="ARBA00022729"/>
    </source>
</evidence>
<accession>A0A0R3W6A3</accession>
<evidence type="ECO:0000256" key="8">
    <source>
        <dbReference type="RuleBase" id="RU003827"/>
    </source>
</evidence>
<dbReference type="PROSITE" id="PS50866">
    <property type="entry name" value="GOLD"/>
    <property type="match status" value="1"/>
</dbReference>
<evidence type="ECO:0000256" key="6">
    <source>
        <dbReference type="ARBA" id="ARBA00023136"/>
    </source>
</evidence>
<keyword evidence="5 9" id="KW-1133">Transmembrane helix</keyword>
<feature type="signal peptide" evidence="10">
    <location>
        <begin position="1"/>
        <end position="22"/>
    </location>
</feature>
<dbReference type="InterPro" id="IPR036598">
    <property type="entry name" value="GOLD_dom_sf"/>
</dbReference>
<feature type="domain" description="GOLD" evidence="11">
    <location>
        <begin position="36"/>
        <end position="118"/>
    </location>
</feature>
<evidence type="ECO:0000259" key="11">
    <source>
        <dbReference type="PROSITE" id="PS50866"/>
    </source>
</evidence>
<dbReference type="Proteomes" id="UP000282613">
    <property type="component" value="Unassembled WGS sequence"/>
</dbReference>
<feature type="transmembrane region" description="Helical" evidence="9">
    <location>
        <begin position="176"/>
        <end position="198"/>
    </location>
</feature>
<dbReference type="SUPFAM" id="SSF101576">
    <property type="entry name" value="Supernatant protein factor (SPF), C-terminal domain"/>
    <property type="match status" value="1"/>
</dbReference>
<evidence type="ECO:0000256" key="7">
    <source>
        <dbReference type="ARBA" id="ARBA00037847"/>
    </source>
</evidence>
<proteinExistence type="inferred from homology"/>
<dbReference type="EMBL" id="UYRS01018436">
    <property type="protein sequence ID" value="VDK35513.1"/>
    <property type="molecule type" value="Genomic_DNA"/>
</dbReference>
<evidence type="ECO:0000256" key="5">
    <source>
        <dbReference type="ARBA" id="ARBA00022989"/>
    </source>
</evidence>
<gene>
    <name evidence="12" type="ORF">TASK_LOCUS5713</name>
</gene>
<evidence type="ECO:0000256" key="9">
    <source>
        <dbReference type="SAM" id="Phobius"/>
    </source>
</evidence>
<dbReference type="Pfam" id="PF01105">
    <property type="entry name" value="EMP24_GP25L"/>
    <property type="match status" value="1"/>
</dbReference>
<dbReference type="OrthoDB" id="62956at2759"/>
<evidence type="ECO:0000313" key="14">
    <source>
        <dbReference type="WBParaSite" id="TASK_0000571201-mRNA-1"/>
    </source>
</evidence>
<evidence type="ECO:0000256" key="10">
    <source>
        <dbReference type="SAM" id="SignalP"/>
    </source>
</evidence>
<dbReference type="PANTHER" id="PTHR22811">
    <property type="entry name" value="TRANSMEMBRANE EMP24 DOMAIN-CONTAINING PROTEIN"/>
    <property type="match status" value="1"/>
</dbReference>
<keyword evidence="3 8" id="KW-0812">Transmembrane</keyword>
<dbReference type="STRING" id="60517.A0A0R3W6A3"/>
<dbReference type="GO" id="GO:0012505">
    <property type="term" value="C:endomembrane system"/>
    <property type="evidence" value="ECO:0007669"/>
    <property type="project" value="UniProtKB-SubCell"/>
</dbReference>
<protein>
    <submittedName>
        <fullName evidence="14">GOLD domain-containing protein</fullName>
    </submittedName>
</protein>
<keyword evidence="6 9" id="KW-0472">Membrane</keyword>
<reference evidence="14" key="1">
    <citation type="submission" date="2017-02" db="UniProtKB">
        <authorList>
            <consortium name="WormBaseParasite"/>
        </authorList>
    </citation>
    <scope>IDENTIFICATION</scope>
</reference>
<organism evidence="14">
    <name type="scientific">Taenia asiatica</name>
    <name type="common">Asian tapeworm</name>
    <dbReference type="NCBI Taxonomy" id="60517"/>
    <lineage>
        <taxon>Eukaryota</taxon>
        <taxon>Metazoa</taxon>
        <taxon>Spiralia</taxon>
        <taxon>Lophotrochozoa</taxon>
        <taxon>Platyhelminthes</taxon>
        <taxon>Cestoda</taxon>
        <taxon>Eucestoda</taxon>
        <taxon>Cyclophyllidea</taxon>
        <taxon>Taeniidae</taxon>
        <taxon>Taenia</taxon>
    </lineage>
</organism>
<dbReference type="AlphaFoldDB" id="A0A0R3W6A3"/>
<sequence length="215" mass="24446">MKIPIGTLLTFIISSLAVFVDCFPRQLTFELPGTEKLCFYEKLEKQEQCSFMFQVLKGSSSDIEVVIRDPSTKVIVKKEESPHETIELTALVDGDYSFCFHNRFPPMSPKRIFFELRLDESLREEAGLLGPGPSTMIGTLAESIHEHLSVSESYQTELRAKLTADRIFAHELLSHITIWSTAVSVIIIVTVVAQVSILKSFFKDRERHFTSHNSY</sequence>
<keyword evidence="4 10" id="KW-0732">Signal</keyword>
<dbReference type="WBParaSite" id="TASK_0000571201-mRNA-1">
    <property type="protein sequence ID" value="TASK_0000571201-mRNA-1"/>
    <property type="gene ID" value="TASK_0000571201"/>
</dbReference>
<evidence type="ECO:0000256" key="2">
    <source>
        <dbReference type="ARBA" id="ARBA00007104"/>
    </source>
</evidence>
<evidence type="ECO:0000256" key="1">
    <source>
        <dbReference type="ARBA" id="ARBA00004479"/>
    </source>
</evidence>
<dbReference type="SMART" id="SM01190">
    <property type="entry name" value="EMP24_GP25L"/>
    <property type="match status" value="1"/>
</dbReference>
<dbReference type="InterPro" id="IPR009038">
    <property type="entry name" value="GOLD_dom"/>
</dbReference>
<dbReference type="GO" id="GO:0016020">
    <property type="term" value="C:membrane"/>
    <property type="evidence" value="ECO:0007669"/>
    <property type="project" value="UniProtKB-SubCell"/>
</dbReference>
<dbReference type="InterPro" id="IPR015720">
    <property type="entry name" value="Emp24-like"/>
</dbReference>
<comment type="subcellular location">
    <subcellularLocation>
        <location evidence="7">Endomembrane system</location>
        <topology evidence="7">Single-pass membrane protein</topology>
    </subcellularLocation>
    <subcellularLocation>
        <location evidence="1 8">Membrane</location>
        <topology evidence="1 8">Single-pass type I membrane protein</topology>
    </subcellularLocation>
</comment>
<evidence type="ECO:0000313" key="12">
    <source>
        <dbReference type="EMBL" id="VDK35513.1"/>
    </source>
</evidence>
<name>A0A0R3W6A3_TAEAS</name>
<feature type="chain" id="PRO_5043132578" evidence="10">
    <location>
        <begin position="23"/>
        <end position="215"/>
    </location>
</feature>
<comment type="similarity">
    <text evidence="2 8">Belongs to the EMP24/GP25L family.</text>
</comment>
<evidence type="ECO:0000313" key="13">
    <source>
        <dbReference type="Proteomes" id="UP000282613"/>
    </source>
</evidence>